<keyword evidence="2" id="KW-0808">Transferase</keyword>
<dbReference type="OrthoDB" id="9813638at2"/>
<dbReference type="PANTHER" id="PTHR12526">
    <property type="entry name" value="GLYCOSYLTRANSFERASE"/>
    <property type="match status" value="1"/>
</dbReference>
<dbReference type="PANTHER" id="PTHR12526:SF630">
    <property type="entry name" value="GLYCOSYLTRANSFERASE"/>
    <property type="match status" value="1"/>
</dbReference>
<protein>
    <submittedName>
        <fullName evidence="2">Glycosyl transferase</fullName>
    </submittedName>
</protein>
<keyword evidence="3" id="KW-1185">Reference proteome</keyword>
<sequence>MKKILLVMSSMNIGGVEKSLLSLLSIIPQESYEVTLLLLEKKGEFLAHVPDWVNVQEASWFKELQPIILQPPQKTIKSYLKNKRYSKLISFTYSYCVSKFFDLRHVYYREVFKSVPNHSNEYDVAITYQGPTDIIDYYIANKVSAAKKISWVHFDVSKFAINTKLYTKLYRKYNSIYVVSEEAQQQLLKKIPSTTGKTEVFKNVIQSNVIREMSRAPVQFDEAFNGIQIVTVGRLSKEKGQDLAIKVLARLRREGYCVRWYCIGNGVERMEYEMLIRQYGVMDDFILVGATPNPYPYIEQADIYVQPSRHEGYCLTLAEARCLCKPIVTTDFTGAHEQLVDGYNGWVVNYDENSLYDKVKYLIDHPEERDRLTNNLWKTSMDSYENAHQLFANLV</sequence>
<dbReference type="AlphaFoldDB" id="A0A1C0ZSK2"/>
<name>A0A1C0ZSK2_9BACL</name>
<dbReference type="GO" id="GO:0016757">
    <property type="term" value="F:glycosyltransferase activity"/>
    <property type="evidence" value="ECO:0007669"/>
    <property type="project" value="InterPro"/>
</dbReference>
<organism evidence="2 3">
    <name type="scientific">Paenibacillus pectinilyticus</name>
    <dbReference type="NCBI Taxonomy" id="512399"/>
    <lineage>
        <taxon>Bacteria</taxon>
        <taxon>Bacillati</taxon>
        <taxon>Bacillota</taxon>
        <taxon>Bacilli</taxon>
        <taxon>Bacillales</taxon>
        <taxon>Paenibacillaceae</taxon>
        <taxon>Paenibacillus</taxon>
    </lineage>
</organism>
<accession>A0A1C0ZSK2</accession>
<dbReference type="RefSeq" id="WP_065857730.1">
    <property type="nucleotide sequence ID" value="NZ_LYPC01000028.1"/>
</dbReference>
<feature type="domain" description="Glycosyl transferase family 1" evidence="1">
    <location>
        <begin position="227"/>
        <end position="375"/>
    </location>
</feature>
<dbReference type="Proteomes" id="UP000093309">
    <property type="component" value="Unassembled WGS sequence"/>
</dbReference>
<dbReference type="SUPFAM" id="SSF53756">
    <property type="entry name" value="UDP-Glycosyltransferase/glycogen phosphorylase"/>
    <property type="match status" value="1"/>
</dbReference>
<evidence type="ECO:0000313" key="2">
    <source>
        <dbReference type="EMBL" id="OCT11048.1"/>
    </source>
</evidence>
<reference evidence="3" key="1">
    <citation type="submission" date="2016-05" db="EMBL/GenBank/DDBJ databases">
        <title>Paenibacillus oryzae. sp. nov., isolated from the rice root.</title>
        <authorList>
            <person name="Zhang J."/>
            <person name="Zhang X."/>
        </authorList>
    </citation>
    <scope>NUCLEOTIDE SEQUENCE [LARGE SCALE GENOMIC DNA]</scope>
    <source>
        <strain evidence="3">KCTC13222</strain>
    </source>
</reference>
<dbReference type="STRING" id="512399.A8709_04925"/>
<dbReference type="Gene3D" id="3.40.50.2000">
    <property type="entry name" value="Glycogen Phosphorylase B"/>
    <property type="match status" value="2"/>
</dbReference>
<evidence type="ECO:0000259" key="1">
    <source>
        <dbReference type="Pfam" id="PF00534"/>
    </source>
</evidence>
<dbReference type="EMBL" id="LYPC01000028">
    <property type="protein sequence ID" value="OCT11048.1"/>
    <property type="molecule type" value="Genomic_DNA"/>
</dbReference>
<evidence type="ECO:0000313" key="3">
    <source>
        <dbReference type="Proteomes" id="UP000093309"/>
    </source>
</evidence>
<comment type="caution">
    <text evidence="2">The sequence shown here is derived from an EMBL/GenBank/DDBJ whole genome shotgun (WGS) entry which is preliminary data.</text>
</comment>
<dbReference type="CDD" id="cd03811">
    <property type="entry name" value="GT4_GT28_WabH-like"/>
    <property type="match status" value="1"/>
</dbReference>
<dbReference type="Pfam" id="PF00534">
    <property type="entry name" value="Glycos_transf_1"/>
    <property type="match status" value="1"/>
</dbReference>
<dbReference type="InterPro" id="IPR001296">
    <property type="entry name" value="Glyco_trans_1"/>
</dbReference>
<gene>
    <name evidence="2" type="ORF">A8709_04925</name>
</gene>
<proteinExistence type="predicted"/>